<dbReference type="OrthoDB" id="3645438at2759"/>
<evidence type="ECO:0000313" key="1">
    <source>
        <dbReference type="EMBL" id="KAF2766887.1"/>
    </source>
</evidence>
<organism evidence="1 2">
    <name type="scientific">Teratosphaeria nubilosa</name>
    <dbReference type="NCBI Taxonomy" id="161662"/>
    <lineage>
        <taxon>Eukaryota</taxon>
        <taxon>Fungi</taxon>
        <taxon>Dikarya</taxon>
        <taxon>Ascomycota</taxon>
        <taxon>Pezizomycotina</taxon>
        <taxon>Dothideomycetes</taxon>
        <taxon>Dothideomycetidae</taxon>
        <taxon>Mycosphaerellales</taxon>
        <taxon>Teratosphaeriaceae</taxon>
        <taxon>Teratosphaeria</taxon>
    </lineage>
</organism>
<accession>A0A6G1L206</accession>
<dbReference type="Proteomes" id="UP000799436">
    <property type="component" value="Unassembled WGS sequence"/>
</dbReference>
<protein>
    <recommendedName>
        <fullName evidence="3">F-box domain-containing protein</fullName>
    </recommendedName>
</protein>
<dbReference type="EMBL" id="ML995864">
    <property type="protein sequence ID" value="KAF2766887.1"/>
    <property type="molecule type" value="Genomic_DNA"/>
</dbReference>
<evidence type="ECO:0000313" key="2">
    <source>
        <dbReference type="Proteomes" id="UP000799436"/>
    </source>
</evidence>
<name>A0A6G1L206_9PEZI</name>
<proteinExistence type="predicted"/>
<dbReference type="PANTHER" id="PTHR38790">
    <property type="entry name" value="2EXR DOMAIN-CONTAINING PROTEIN-RELATED"/>
    <property type="match status" value="1"/>
</dbReference>
<sequence>MAPPSSSQPALLRLPAELSNEIYAGVFTSSHLVATSEPGLLQTCRQIRTEALGLFYSSTALQLTITGDDTHHITRWLDSTPCTLLARIPNLIIEVNDDGAILADVQSNGPHMPPVLLVGEQKKWIALGKAFRDKGISAAKVKTNATEMLDEYNRMASAQASTVVSNARHEILEVFLRLWARGNELVAAMEGGDAFTAADDLRMSV</sequence>
<gene>
    <name evidence="1" type="ORF">EJ03DRAFT_165406</name>
</gene>
<reference evidence="1" key="1">
    <citation type="journal article" date="2020" name="Stud. Mycol.">
        <title>101 Dothideomycetes genomes: a test case for predicting lifestyles and emergence of pathogens.</title>
        <authorList>
            <person name="Haridas S."/>
            <person name="Albert R."/>
            <person name="Binder M."/>
            <person name="Bloem J."/>
            <person name="Labutti K."/>
            <person name="Salamov A."/>
            <person name="Andreopoulos B."/>
            <person name="Baker S."/>
            <person name="Barry K."/>
            <person name="Bills G."/>
            <person name="Bluhm B."/>
            <person name="Cannon C."/>
            <person name="Castanera R."/>
            <person name="Culley D."/>
            <person name="Daum C."/>
            <person name="Ezra D."/>
            <person name="Gonzalez J."/>
            <person name="Henrissat B."/>
            <person name="Kuo A."/>
            <person name="Liang C."/>
            <person name="Lipzen A."/>
            <person name="Lutzoni F."/>
            <person name="Magnuson J."/>
            <person name="Mondo S."/>
            <person name="Nolan M."/>
            <person name="Ohm R."/>
            <person name="Pangilinan J."/>
            <person name="Park H.-J."/>
            <person name="Ramirez L."/>
            <person name="Alfaro M."/>
            <person name="Sun H."/>
            <person name="Tritt A."/>
            <person name="Yoshinaga Y."/>
            <person name="Zwiers L.-H."/>
            <person name="Turgeon B."/>
            <person name="Goodwin S."/>
            <person name="Spatafora J."/>
            <person name="Crous P."/>
            <person name="Grigoriev I."/>
        </authorList>
    </citation>
    <scope>NUCLEOTIDE SEQUENCE</scope>
    <source>
        <strain evidence="1">CBS 116005</strain>
    </source>
</reference>
<evidence type="ECO:0008006" key="3">
    <source>
        <dbReference type="Google" id="ProtNLM"/>
    </source>
</evidence>
<keyword evidence="2" id="KW-1185">Reference proteome</keyword>
<dbReference type="AlphaFoldDB" id="A0A6G1L206"/>